<keyword evidence="15" id="KW-1185">Reference proteome</keyword>
<feature type="binding site" evidence="10">
    <location>
        <position position="208"/>
    </location>
    <ligand>
        <name>NAD(+)</name>
        <dbReference type="ChEBI" id="CHEBI:57540"/>
    </ligand>
</feature>
<feature type="binding site" evidence="10">
    <location>
        <position position="450"/>
    </location>
    <ligand>
        <name>Zn(2+)</name>
        <dbReference type="ChEBI" id="CHEBI:29105"/>
    </ligand>
</feature>
<dbReference type="InterPro" id="IPR010994">
    <property type="entry name" value="RuvA_2-like"/>
</dbReference>
<dbReference type="EC" id="6.5.1.2" evidence="10 11"/>
<reference evidence="15" key="1">
    <citation type="journal article" date="2019" name="Int. J. Syst. Evol. Microbiol.">
        <title>The Global Catalogue of Microorganisms (GCM) 10K type strain sequencing project: providing services to taxonomists for standard genome sequencing and annotation.</title>
        <authorList>
            <consortium name="The Broad Institute Genomics Platform"/>
            <consortium name="The Broad Institute Genome Sequencing Center for Infectious Disease"/>
            <person name="Wu L."/>
            <person name="Ma J."/>
        </authorList>
    </citation>
    <scope>NUCLEOTIDE SEQUENCE [LARGE SCALE GENOMIC DNA]</scope>
    <source>
        <strain evidence="15">KCTC 33576</strain>
    </source>
</reference>
<dbReference type="HAMAP" id="MF_01588">
    <property type="entry name" value="DNA_ligase_A"/>
    <property type="match status" value="1"/>
</dbReference>
<keyword evidence="4 10" id="KW-0227">DNA damage</keyword>
<evidence type="ECO:0000256" key="10">
    <source>
        <dbReference type="HAMAP-Rule" id="MF_01588"/>
    </source>
</evidence>
<dbReference type="Pfam" id="PF01653">
    <property type="entry name" value="DNA_ligase_aden"/>
    <property type="match status" value="1"/>
</dbReference>
<comment type="caution">
    <text evidence="14">The sequence shown here is derived from an EMBL/GenBank/DDBJ whole genome shotgun (WGS) entry which is preliminary data.</text>
</comment>
<protein>
    <recommendedName>
        <fullName evidence="10 11">DNA ligase</fullName>
        <ecNumber evidence="10 11">6.5.1.2</ecNumber>
    </recommendedName>
    <alternativeName>
        <fullName evidence="10">Polydeoxyribonucleotide synthase [NAD(+)]</fullName>
    </alternativeName>
</protein>
<proteinExistence type="inferred from homology"/>
<evidence type="ECO:0000256" key="12">
    <source>
        <dbReference type="SAM" id="MobiDB-lite"/>
    </source>
</evidence>
<dbReference type="InterPro" id="IPR018239">
    <property type="entry name" value="DNA_ligase_AS"/>
</dbReference>
<feature type="active site" description="N6-AMP-lysine intermediate" evidence="10">
    <location>
        <position position="148"/>
    </location>
</feature>
<dbReference type="Gene3D" id="2.40.50.140">
    <property type="entry name" value="Nucleic acid-binding proteins"/>
    <property type="match status" value="1"/>
</dbReference>
<dbReference type="InterPro" id="IPR013839">
    <property type="entry name" value="DNAligase_adenylation"/>
</dbReference>
<feature type="binding site" evidence="10">
    <location>
        <position position="466"/>
    </location>
    <ligand>
        <name>Zn(2+)</name>
        <dbReference type="ChEBI" id="CHEBI:29105"/>
    </ligand>
</feature>
<comment type="function">
    <text evidence="10">DNA ligase that catalyzes the formation of phosphodiester linkages between 5'-phosphoryl and 3'-hydroxyl groups in double-stranded DNA using NAD as a coenzyme and as the energy source for the reaction. It is essential for DNA replication and repair of damaged DNA.</text>
</comment>
<feature type="compositionally biased region" description="Polar residues" evidence="12">
    <location>
        <begin position="16"/>
        <end position="36"/>
    </location>
</feature>
<keyword evidence="10" id="KW-0464">Manganese</keyword>
<feature type="binding site" evidence="10">
    <location>
        <position position="472"/>
    </location>
    <ligand>
        <name>Zn(2+)</name>
        <dbReference type="ChEBI" id="CHEBI:29105"/>
    </ligand>
</feature>
<feature type="binding site" evidence="10">
    <location>
        <begin position="115"/>
        <end position="116"/>
    </location>
    <ligand>
        <name>NAD(+)</name>
        <dbReference type="ChEBI" id="CHEBI:57540"/>
    </ligand>
</feature>
<dbReference type="InterPro" id="IPR001357">
    <property type="entry name" value="BRCT_dom"/>
</dbReference>
<keyword evidence="7 10" id="KW-0520">NAD</keyword>
<dbReference type="InterPro" id="IPR013840">
    <property type="entry name" value="DNAligase_N"/>
</dbReference>
<keyword evidence="5 10" id="KW-0862">Zinc</keyword>
<evidence type="ECO:0000256" key="6">
    <source>
        <dbReference type="ARBA" id="ARBA00022842"/>
    </source>
</evidence>
<dbReference type="PANTHER" id="PTHR23389">
    <property type="entry name" value="CHROMOSOME TRANSMISSION FIDELITY FACTOR 18"/>
    <property type="match status" value="1"/>
</dbReference>
<dbReference type="Gene3D" id="3.40.50.10190">
    <property type="entry name" value="BRCT domain"/>
    <property type="match status" value="1"/>
</dbReference>
<evidence type="ECO:0000256" key="11">
    <source>
        <dbReference type="RuleBase" id="RU000618"/>
    </source>
</evidence>
<feature type="compositionally biased region" description="Low complexity" evidence="12">
    <location>
        <begin position="864"/>
        <end position="876"/>
    </location>
</feature>
<accession>A0ABW5XCX0</accession>
<feature type="region of interest" description="Disordered" evidence="12">
    <location>
        <begin position="857"/>
        <end position="876"/>
    </location>
</feature>
<dbReference type="Pfam" id="PF03119">
    <property type="entry name" value="DNA_ligase_ZBD"/>
    <property type="match status" value="1"/>
</dbReference>
<dbReference type="PROSITE" id="PS01056">
    <property type="entry name" value="DNA_LIGASE_N2"/>
    <property type="match status" value="1"/>
</dbReference>
<organism evidence="14 15">
    <name type="scientific">Populibacterium corticicola</name>
    <dbReference type="NCBI Taxonomy" id="1812826"/>
    <lineage>
        <taxon>Bacteria</taxon>
        <taxon>Bacillati</taxon>
        <taxon>Actinomycetota</taxon>
        <taxon>Actinomycetes</taxon>
        <taxon>Micrococcales</taxon>
        <taxon>Jonesiaceae</taxon>
        <taxon>Populibacterium</taxon>
    </lineage>
</organism>
<dbReference type="GO" id="GO:0003911">
    <property type="term" value="F:DNA ligase (NAD+) activity"/>
    <property type="evidence" value="ECO:0007669"/>
    <property type="project" value="UniProtKB-EC"/>
</dbReference>
<comment type="catalytic activity">
    <reaction evidence="9 10 11">
        <text>NAD(+) + (deoxyribonucleotide)n-3'-hydroxyl + 5'-phospho-(deoxyribonucleotide)m = (deoxyribonucleotide)n+m + AMP + beta-nicotinamide D-nucleotide.</text>
        <dbReference type="EC" id="6.5.1.2"/>
    </reaction>
</comment>
<evidence type="ECO:0000256" key="3">
    <source>
        <dbReference type="ARBA" id="ARBA00022723"/>
    </source>
</evidence>
<dbReference type="RefSeq" id="WP_377465242.1">
    <property type="nucleotide sequence ID" value="NZ_JBHUOP010000002.1"/>
</dbReference>
<feature type="binding site" evidence="10">
    <location>
        <position position="169"/>
    </location>
    <ligand>
        <name>NAD(+)</name>
        <dbReference type="ChEBI" id="CHEBI:57540"/>
    </ligand>
</feature>
<keyword evidence="8 10" id="KW-0234">DNA repair</keyword>
<keyword evidence="3 10" id="KW-0479">Metal-binding</keyword>
<dbReference type="NCBIfam" id="NF005932">
    <property type="entry name" value="PRK07956.1"/>
    <property type="match status" value="1"/>
</dbReference>
<dbReference type="Pfam" id="PF00533">
    <property type="entry name" value="BRCT"/>
    <property type="match status" value="1"/>
</dbReference>
<dbReference type="PROSITE" id="PS01055">
    <property type="entry name" value="DNA_LIGASE_N1"/>
    <property type="match status" value="1"/>
</dbReference>
<dbReference type="SMART" id="SM00292">
    <property type="entry name" value="BRCT"/>
    <property type="match status" value="1"/>
</dbReference>
<dbReference type="Gene3D" id="1.10.287.610">
    <property type="entry name" value="Helix hairpin bin"/>
    <property type="match status" value="1"/>
</dbReference>
<dbReference type="InterPro" id="IPR041663">
    <property type="entry name" value="DisA/LigA_HHH"/>
</dbReference>
<feature type="binding site" evidence="10">
    <location>
        <position position="329"/>
    </location>
    <ligand>
        <name>NAD(+)</name>
        <dbReference type="ChEBI" id="CHEBI:57540"/>
    </ligand>
</feature>
<evidence type="ECO:0000256" key="2">
    <source>
        <dbReference type="ARBA" id="ARBA00022705"/>
    </source>
</evidence>
<comment type="cofactor">
    <cofactor evidence="10">
        <name>Mg(2+)</name>
        <dbReference type="ChEBI" id="CHEBI:18420"/>
    </cofactor>
    <cofactor evidence="10">
        <name>Mn(2+)</name>
        <dbReference type="ChEBI" id="CHEBI:29035"/>
    </cofactor>
</comment>
<dbReference type="SUPFAM" id="SSF52113">
    <property type="entry name" value="BRCT domain"/>
    <property type="match status" value="1"/>
</dbReference>
<dbReference type="Pfam" id="PF12826">
    <property type="entry name" value="HHH_2"/>
    <property type="match status" value="1"/>
</dbReference>
<evidence type="ECO:0000256" key="9">
    <source>
        <dbReference type="ARBA" id="ARBA00034005"/>
    </source>
</evidence>
<dbReference type="CDD" id="cd00114">
    <property type="entry name" value="LIGANc"/>
    <property type="match status" value="1"/>
</dbReference>
<feature type="region of interest" description="Disordered" evidence="12">
    <location>
        <begin position="1"/>
        <end position="39"/>
    </location>
</feature>
<evidence type="ECO:0000313" key="14">
    <source>
        <dbReference type="EMBL" id="MFD2839702.1"/>
    </source>
</evidence>
<keyword evidence="2 10" id="KW-0235">DNA replication</keyword>
<gene>
    <name evidence="10 14" type="primary">ligA</name>
    <name evidence="14" type="ORF">ACFSYH_03860</name>
</gene>
<dbReference type="Gene3D" id="6.20.10.30">
    <property type="match status" value="1"/>
</dbReference>
<feature type="binding site" evidence="10">
    <location>
        <begin position="67"/>
        <end position="71"/>
    </location>
    <ligand>
        <name>NAD(+)</name>
        <dbReference type="ChEBI" id="CHEBI:57540"/>
    </ligand>
</feature>
<dbReference type="Gene3D" id="1.10.150.20">
    <property type="entry name" value="5' to 3' exonuclease, C-terminal subdomain"/>
    <property type="match status" value="1"/>
</dbReference>
<dbReference type="SUPFAM" id="SSF56091">
    <property type="entry name" value="DNA ligase/mRNA capping enzyme, catalytic domain"/>
    <property type="match status" value="1"/>
</dbReference>
<keyword evidence="6 10" id="KW-0460">Magnesium</keyword>
<dbReference type="Pfam" id="PF03120">
    <property type="entry name" value="OB_DNA_ligase"/>
    <property type="match status" value="1"/>
</dbReference>
<dbReference type="SUPFAM" id="SSF47781">
    <property type="entry name" value="RuvA domain 2-like"/>
    <property type="match status" value="2"/>
</dbReference>
<evidence type="ECO:0000313" key="15">
    <source>
        <dbReference type="Proteomes" id="UP001597391"/>
    </source>
</evidence>
<feature type="binding site" evidence="10">
    <location>
        <position position="146"/>
    </location>
    <ligand>
        <name>NAD(+)</name>
        <dbReference type="ChEBI" id="CHEBI:57540"/>
    </ligand>
</feature>
<dbReference type="SUPFAM" id="SSF50249">
    <property type="entry name" value="Nucleic acid-binding proteins"/>
    <property type="match status" value="1"/>
</dbReference>
<dbReference type="InterPro" id="IPR004150">
    <property type="entry name" value="NAD_DNA_ligase_OB"/>
</dbReference>
<feature type="binding site" evidence="10">
    <location>
        <position position="447"/>
    </location>
    <ligand>
        <name>Zn(2+)</name>
        <dbReference type="ChEBI" id="CHEBI:29105"/>
    </ligand>
</feature>
<feature type="domain" description="BRCT" evidence="13">
    <location>
        <begin position="773"/>
        <end position="843"/>
    </location>
</feature>
<evidence type="ECO:0000256" key="8">
    <source>
        <dbReference type="ARBA" id="ARBA00023204"/>
    </source>
</evidence>
<evidence type="ECO:0000259" key="13">
    <source>
        <dbReference type="PROSITE" id="PS50172"/>
    </source>
</evidence>
<dbReference type="PROSITE" id="PS50172">
    <property type="entry name" value="BRCT"/>
    <property type="match status" value="1"/>
</dbReference>
<evidence type="ECO:0000256" key="1">
    <source>
        <dbReference type="ARBA" id="ARBA00022598"/>
    </source>
</evidence>
<dbReference type="CDD" id="cd17748">
    <property type="entry name" value="BRCT_DNA_ligase_like"/>
    <property type="match status" value="1"/>
</dbReference>
<dbReference type="SMART" id="SM00532">
    <property type="entry name" value="LIGANc"/>
    <property type="match status" value="1"/>
</dbReference>
<name>A0ABW5XCX0_9MICO</name>
<dbReference type="InterPro" id="IPR036420">
    <property type="entry name" value="BRCT_dom_sf"/>
</dbReference>
<comment type="similarity">
    <text evidence="10">Belongs to the NAD-dependent DNA ligase family. LigA subfamily.</text>
</comment>
<dbReference type="Proteomes" id="UP001597391">
    <property type="component" value="Unassembled WGS sequence"/>
</dbReference>
<dbReference type="Gene3D" id="3.30.470.30">
    <property type="entry name" value="DNA ligase/mRNA capping enzyme"/>
    <property type="match status" value="1"/>
</dbReference>
<feature type="binding site" evidence="10">
    <location>
        <position position="353"/>
    </location>
    <ligand>
        <name>NAD(+)</name>
        <dbReference type="ChEBI" id="CHEBI:57540"/>
    </ligand>
</feature>
<dbReference type="PANTHER" id="PTHR23389:SF9">
    <property type="entry name" value="DNA LIGASE"/>
    <property type="match status" value="1"/>
</dbReference>
<dbReference type="EMBL" id="JBHUOP010000002">
    <property type="protein sequence ID" value="MFD2839702.1"/>
    <property type="molecule type" value="Genomic_DNA"/>
</dbReference>
<evidence type="ECO:0000256" key="5">
    <source>
        <dbReference type="ARBA" id="ARBA00022833"/>
    </source>
</evidence>
<dbReference type="NCBIfam" id="TIGR00575">
    <property type="entry name" value="dnlj"/>
    <property type="match status" value="1"/>
</dbReference>
<evidence type="ECO:0000256" key="7">
    <source>
        <dbReference type="ARBA" id="ARBA00023027"/>
    </source>
</evidence>
<sequence length="876" mass="93650">MTNEQQFPAAIAHPDSTPQATDSTPPADSSESSPDNAQLRGQWDELARAVTQYQFEYYIAGESSIPDADFDALLRQLTDLEDQLGYVPEGSPTTKVGGGFATEFTAVDHVARMLSLDNAFSFDEVAAWAQRIASGLEVDDVEYLCEVKIDGLAISLVYENGVLARAVTRGNGTTGDDVTLNVRTIRSIPTHLGGDPARHPALVEIRGEVFMNVADFNALNEAQREAGGKTFANPRNAAAGSLRQKDPRITASRKLSMYAHGFGAMQWNGPAPVELAKQSDVYELYREWGIPVSPHNSVEHGLDAVRAKIDYFGEHRHDIEHELDGFVIKVNRLAQQAQLGTTSRAPRWAIAFKYPPEEVTTKLIDILVNVGRTGRVTPFGQMEPVVVAGSTVAMATLHNFHEVVRKDVRPGDTVILRKAGDVIPEILGSVPHLRPADSVPWEPPTHCPSCGTPIGEAKEGDKDLRCPNAESCPSQLRERIFAIGARSGFDIEALGWEAAVALTDPDSSFPAEWREDRERVLAEIAANPQLLQDDAVHVFQDSAPDADADVTGSDVAGGAEVAQDSGAGVSDAGDVPSDAVDAAFSQTVRAAGVAAGTITRTRLEYRYRDLQPLAPVLKGEAQLFELADPTSDLAGALADVKVWRERKLKSGNKWELVPYFYSKATASKPAAPSATTLTLFKEIAKAKTQPLWRVLVGLSIRHVGPTASRALATEFGSLEAIRSASVEELAAVEGVGNTIALSVKEWFESPWRRAIVDAWAAAGVTMEDVRDESVPLTLEGLTVVVTGGLTGFSRDGAKEAIISRGGKASGSVSKKTDFVVVGENAGSKETKARELGLRILDESGFVALLAGGPEAVADAGSNVETGGEPPEAAAAE</sequence>
<dbReference type="InterPro" id="IPR004149">
    <property type="entry name" value="Znf_DNAligase_C4"/>
</dbReference>
<keyword evidence="1 10" id="KW-0436">Ligase</keyword>
<evidence type="ECO:0000256" key="4">
    <source>
        <dbReference type="ARBA" id="ARBA00022763"/>
    </source>
</evidence>
<dbReference type="InterPro" id="IPR012340">
    <property type="entry name" value="NA-bd_OB-fold"/>
</dbReference>
<dbReference type="InterPro" id="IPR001679">
    <property type="entry name" value="DNA_ligase"/>
</dbReference>
<dbReference type="InterPro" id="IPR033136">
    <property type="entry name" value="DNA_ligase_CS"/>
</dbReference>